<sequence>MPKTTNSGNFFARANHNKLHIVIDTLSGVVDPFPADTIGSATMRGGPLAHIPKAGKFRITFTSFTCTLEVFDNTDEGMLVTIWEGMGTQKGLAGTWDGEWKRIDVDEVAR</sequence>
<dbReference type="Proteomes" id="UP000308730">
    <property type="component" value="Unassembled WGS sequence"/>
</dbReference>
<keyword evidence="2" id="KW-1185">Reference proteome</keyword>
<dbReference type="AlphaFoldDB" id="A0A4S4MVS7"/>
<reference evidence="1 2" key="1">
    <citation type="submission" date="2019-02" db="EMBL/GenBank/DDBJ databases">
        <title>Genome sequencing of the rare red list fungi Antrodiella citrinella (Flaviporus citrinellus).</title>
        <authorList>
            <person name="Buettner E."/>
            <person name="Kellner H."/>
        </authorList>
    </citation>
    <scope>NUCLEOTIDE SEQUENCE [LARGE SCALE GENOMIC DNA]</scope>
    <source>
        <strain evidence="1 2">DSM 108506</strain>
    </source>
</reference>
<evidence type="ECO:0000313" key="1">
    <source>
        <dbReference type="EMBL" id="THH30454.1"/>
    </source>
</evidence>
<comment type="caution">
    <text evidence="1">The sequence shown here is derived from an EMBL/GenBank/DDBJ whole genome shotgun (WGS) entry which is preliminary data.</text>
</comment>
<accession>A0A4S4MVS7</accession>
<dbReference type="EMBL" id="SGPM01000080">
    <property type="protein sequence ID" value="THH30454.1"/>
    <property type="molecule type" value="Genomic_DNA"/>
</dbReference>
<protein>
    <submittedName>
        <fullName evidence="1">Uncharacterized protein</fullName>
    </submittedName>
</protein>
<name>A0A4S4MVS7_9APHY</name>
<evidence type="ECO:0000313" key="2">
    <source>
        <dbReference type="Proteomes" id="UP000308730"/>
    </source>
</evidence>
<organism evidence="1 2">
    <name type="scientific">Antrodiella citrinella</name>
    <dbReference type="NCBI Taxonomy" id="2447956"/>
    <lineage>
        <taxon>Eukaryota</taxon>
        <taxon>Fungi</taxon>
        <taxon>Dikarya</taxon>
        <taxon>Basidiomycota</taxon>
        <taxon>Agaricomycotina</taxon>
        <taxon>Agaricomycetes</taxon>
        <taxon>Polyporales</taxon>
        <taxon>Steccherinaceae</taxon>
        <taxon>Antrodiella</taxon>
    </lineage>
</organism>
<dbReference type="OrthoDB" id="10469088at2759"/>
<proteinExistence type="predicted"/>
<gene>
    <name evidence="1" type="ORF">EUX98_g3732</name>
</gene>